<dbReference type="Pfam" id="PF05135">
    <property type="entry name" value="Phage_connect_1"/>
    <property type="match status" value="1"/>
</dbReference>
<evidence type="ECO:0000313" key="1">
    <source>
        <dbReference type="EMBL" id="DAD85310.1"/>
    </source>
</evidence>
<dbReference type="InterPro" id="IPR021146">
    <property type="entry name" value="Phage_gp6-like_head-tail"/>
</dbReference>
<proteinExistence type="predicted"/>
<sequence>MDYLADVKQLLMINSSDKDNLLNVILSNTKRALTFKLGLGTGDEIPEQLSFIVVEVAIKRFNRLRNEGMASYSQEGESITFASNDFDDFKDDIAQWRKDNGKEDKSLGTAYLLNPFGGSNEI</sequence>
<protein>
    <recommendedName>
        <fullName evidence="2">Phage gp6-like head-tail connector protein</fullName>
    </recommendedName>
</protein>
<evidence type="ECO:0008006" key="2">
    <source>
        <dbReference type="Google" id="ProtNLM"/>
    </source>
</evidence>
<dbReference type="EMBL" id="BK014979">
    <property type="protein sequence ID" value="DAD85310.1"/>
    <property type="molecule type" value="Genomic_DNA"/>
</dbReference>
<name>A0A8S5MSN1_9CAUD</name>
<organism evidence="1">
    <name type="scientific">Myoviridae sp. ctk251</name>
    <dbReference type="NCBI Taxonomy" id="2826689"/>
    <lineage>
        <taxon>Viruses</taxon>
        <taxon>Duplodnaviria</taxon>
        <taxon>Heunggongvirae</taxon>
        <taxon>Uroviricota</taxon>
        <taxon>Caudoviricetes</taxon>
    </lineage>
</organism>
<accession>A0A8S5MSN1</accession>
<reference evidence="1" key="1">
    <citation type="journal article" date="2021" name="Proc. Natl. Acad. Sci. U.S.A.">
        <title>A Catalog of Tens of Thousands of Viruses from Human Metagenomes Reveals Hidden Associations with Chronic Diseases.</title>
        <authorList>
            <person name="Tisza M.J."/>
            <person name="Buck C.B."/>
        </authorList>
    </citation>
    <scope>NUCLEOTIDE SEQUENCE</scope>
    <source>
        <strain evidence="1">Ctk251</strain>
    </source>
</reference>